<dbReference type="PANTHER" id="PTHR21340:SF0">
    <property type="entry name" value="BIS(5'-NUCLEOSYL)-TETRAPHOSPHATASE [ASYMMETRICAL]"/>
    <property type="match status" value="1"/>
</dbReference>
<dbReference type="PANTHER" id="PTHR21340">
    <property type="entry name" value="DIADENOSINE 5,5-P1,P4-TETRAPHOSPHATE PYROPHOSPHOHYDROLASE MUTT"/>
    <property type="match status" value="1"/>
</dbReference>
<reference evidence="3 4" key="1">
    <citation type="submission" date="2018-06" db="EMBL/GenBank/DDBJ databases">
        <title>Chryseolinea flavus sp. nov., a member of the phylum Bacteroidetes isolated from soil.</title>
        <authorList>
            <person name="Li Y."/>
            <person name="Wang J."/>
        </authorList>
    </citation>
    <scope>NUCLEOTIDE SEQUENCE [LARGE SCALE GENOMIC DNA]</scope>
    <source>
        <strain evidence="3 4">SDU1-6</strain>
    </source>
</reference>
<dbReference type="Pfam" id="PF00293">
    <property type="entry name" value="NUDIX"/>
    <property type="match status" value="1"/>
</dbReference>
<dbReference type="InterPro" id="IPR015797">
    <property type="entry name" value="NUDIX_hydrolase-like_dom_sf"/>
</dbReference>
<dbReference type="RefSeq" id="WP_112749167.1">
    <property type="nucleotide sequence ID" value="NZ_QMFY01000015.1"/>
</dbReference>
<evidence type="ECO:0000259" key="2">
    <source>
        <dbReference type="PROSITE" id="PS51462"/>
    </source>
</evidence>
<dbReference type="PROSITE" id="PS00893">
    <property type="entry name" value="NUDIX_BOX"/>
    <property type="match status" value="1"/>
</dbReference>
<dbReference type="InterPro" id="IPR051325">
    <property type="entry name" value="Nudix_hydrolase_domain"/>
</dbReference>
<gene>
    <name evidence="3" type="ORF">DQQ10_22395</name>
</gene>
<evidence type="ECO:0000313" key="3">
    <source>
        <dbReference type="EMBL" id="RAV98770.1"/>
    </source>
</evidence>
<dbReference type="InterPro" id="IPR020084">
    <property type="entry name" value="NUDIX_hydrolase_CS"/>
</dbReference>
<evidence type="ECO:0000256" key="1">
    <source>
        <dbReference type="ARBA" id="ARBA00022801"/>
    </source>
</evidence>
<proteinExistence type="predicted"/>
<dbReference type="GO" id="GO:0006754">
    <property type="term" value="P:ATP biosynthetic process"/>
    <property type="evidence" value="ECO:0007669"/>
    <property type="project" value="TreeGrafter"/>
</dbReference>
<evidence type="ECO:0000313" key="4">
    <source>
        <dbReference type="Proteomes" id="UP000251889"/>
    </source>
</evidence>
<sequence>MIIFINDIPVRIWKAGNEPESGRINHVVDAATEPVTQSKMIHHVWVKNAEAKDLDALLALLDSKVPTNLLSLDITAKDYDTAKDYLLSKFKVVKAAGGLVRKKEKFLMIYRMKKWDLPKGKKEKGENYKEAAVREVGEECNITVKRGGRICTTWHTYTMNKNAMIKKTKWYIMDVIDDTRLKPALEEDIEEARWMSQKEVYHALEHSYKSIRYVVEQYYSLRELKSTK</sequence>
<dbReference type="GO" id="GO:0004081">
    <property type="term" value="F:bis(5'-nucleosyl)-tetraphosphatase (asymmetrical) activity"/>
    <property type="evidence" value="ECO:0007669"/>
    <property type="project" value="TreeGrafter"/>
</dbReference>
<dbReference type="Proteomes" id="UP000251889">
    <property type="component" value="Unassembled WGS sequence"/>
</dbReference>
<dbReference type="InterPro" id="IPR000086">
    <property type="entry name" value="NUDIX_hydrolase_dom"/>
</dbReference>
<keyword evidence="1" id="KW-0378">Hydrolase</keyword>
<name>A0A364XWW8_9BACT</name>
<dbReference type="Gene3D" id="3.90.79.10">
    <property type="entry name" value="Nucleoside Triphosphate Pyrophosphohydrolase"/>
    <property type="match status" value="1"/>
</dbReference>
<dbReference type="AlphaFoldDB" id="A0A364XWW8"/>
<dbReference type="CDD" id="cd03673">
    <property type="entry name" value="NUDIX_Ap6A_hydrolase"/>
    <property type="match status" value="1"/>
</dbReference>
<protein>
    <recommendedName>
        <fullName evidence="2">Nudix hydrolase domain-containing protein</fullName>
    </recommendedName>
</protein>
<dbReference type="GO" id="GO:0006167">
    <property type="term" value="P:AMP biosynthetic process"/>
    <property type="evidence" value="ECO:0007669"/>
    <property type="project" value="TreeGrafter"/>
</dbReference>
<comment type="caution">
    <text evidence="3">The sequence shown here is derived from an EMBL/GenBank/DDBJ whole genome shotgun (WGS) entry which is preliminary data.</text>
</comment>
<dbReference type="OrthoDB" id="9816289at2"/>
<feature type="domain" description="Nudix hydrolase" evidence="2">
    <location>
        <begin position="91"/>
        <end position="218"/>
    </location>
</feature>
<dbReference type="SUPFAM" id="SSF55811">
    <property type="entry name" value="Nudix"/>
    <property type="match status" value="1"/>
</dbReference>
<dbReference type="EMBL" id="QMFY01000015">
    <property type="protein sequence ID" value="RAV98770.1"/>
    <property type="molecule type" value="Genomic_DNA"/>
</dbReference>
<keyword evidence="4" id="KW-1185">Reference proteome</keyword>
<accession>A0A364XWW8</accession>
<dbReference type="PROSITE" id="PS51462">
    <property type="entry name" value="NUDIX"/>
    <property type="match status" value="1"/>
</dbReference>
<organism evidence="3 4">
    <name type="scientific">Pseudochryseolinea flava</name>
    <dbReference type="NCBI Taxonomy" id="2059302"/>
    <lineage>
        <taxon>Bacteria</taxon>
        <taxon>Pseudomonadati</taxon>
        <taxon>Bacteroidota</taxon>
        <taxon>Cytophagia</taxon>
        <taxon>Cytophagales</taxon>
        <taxon>Fulvivirgaceae</taxon>
        <taxon>Pseudochryseolinea</taxon>
    </lineage>
</organism>